<protein>
    <recommendedName>
        <fullName evidence="1">Alpha-L-glutamate ligase-related protein ATP-grasp domain-containing protein</fullName>
    </recommendedName>
</protein>
<name>A0A223ATE7_9FIRM</name>
<reference evidence="3" key="1">
    <citation type="submission" date="2016-05" db="EMBL/GenBank/DDBJ databases">
        <authorList>
            <person name="Holder M.E."/>
            <person name="Ajami N.J."/>
            <person name="Petrosino J.F."/>
        </authorList>
    </citation>
    <scope>NUCLEOTIDE SEQUENCE [LARGE SCALE GENOMIC DNA]</scope>
    <source>
        <strain evidence="3">ATCC 700696</strain>
    </source>
</reference>
<dbReference type="SUPFAM" id="SSF56059">
    <property type="entry name" value="Glutathione synthetase ATP-binding domain-like"/>
    <property type="match status" value="1"/>
</dbReference>
<dbReference type="Proteomes" id="UP000214689">
    <property type="component" value="Chromosome"/>
</dbReference>
<evidence type="ECO:0000313" key="2">
    <source>
        <dbReference type="EMBL" id="ASS38240.1"/>
    </source>
</evidence>
<feature type="domain" description="Alpha-L-glutamate ligase-related protein ATP-grasp" evidence="1">
    <location>
        <begin position="166"/>
        <end position="321"/>
    </location>
</feature>
<dbReference type="OrthoDB" id="8736147at2"/>
<gene>
    <name evidence="2" type="ORF">AXF17_07375</name>
</gene>
<proteinExistence type="predicted"/>
<dbReference type="RefSeq" id="WP_094234480.1">
    <property type="nucleotide sequence ID" value="NZ_CP016199.1"/>
</dbReference>
<dbReference type="Pfam" id="PF14397">
    <property type="entry name" value="ATPgrasp_ST"/>
    <property type="match status" value="1"/>
</dbReference>
<dbReference type="InterPro" id="IPR039523">
    <property type="entry name" value="RimK-rel_E_lig_ATP-grasp"/>
</dbReference>
<organism evidence="2 3">
    <name type="scientific">Mogibacterium pumilum</name>
    <dbReference type="NCBI Taxonomy" id="86332"/>
    <lineage>
        <taxon>Bacteria</taxon>
        <taxon>Bacillati</taxon>
        <taxon>Bacillota</taxon>
        <taxon>Clostridia</taxon>
        <taxon>Peptostreptococcales</taxon>
        <taxon>Anaerovoracaceae</taxon>
        <taxon>Mogibacterium</taxon>
    </lineage>
</organism>
<evidence type="ECO:0000259" key="1">
    <source>
        <dbReference type="Pfam" id="PF14397"/>
    </source>
</evidence>
<accession>A0A223ATE7</accession>
<dbReference type="EMBL" id="CP016199">
    <property type="protein sequence ID" value="ASS38240.1"/>
    <property type="molecule type" value="Genomic_DNA"/>
</dbReference>
<dbReference type="AlphaFoldDB" id="A0A223ATE7"/>
<sequence length="341" mass="39053">MGESKLKYGLRVLKNASFKKFTDCVNEAHRISGKSKLACAREIVHCMRKFDAGYYDYVIFQFWDKTDAERDTYLTRFRSKKLVSQMNDPAYAHFFDNKDEFNEKFKDYIGRDFIELETATKEEIEAYFNRKDKVFCKLKDLECGIGCERLETSDFENFDEFYAYIKEKGFGTLEGVIENHPDLNKVYSGSANTMRMITIIGDDGKPHLIYSVQKFGINGRVVDNYGVHGPVDLETGEFLFPAHSGDTKAEGLYTEHPNSHEKLVGFKTPLFKEAKEMVLKAAMEVPQIRYVGWDVAVTPNGPAIIEGNVYCAHDFWQLPGQTPGNIGIMPTLKELVPSYKY</sequence>
<keyword evidence="3" id="KW-1185">Reference proteome</keyword>
<evidence type="ECO:0000313" key="3">
    <source>
        <dbReference type="Proteomes" id="UP000214689"/>
    </source>
</evidence>